<accession>A0ABY2VS47</accession>
<comment type="caution">
    <text evidence="1">The sequence shown here is derived from an EMBL/GenBank/DDBJ whole genome shotgun (WGS) entry which is preliminary data.</text>
</comment>
<reference evidence="2" key="2">
    <citation type="submission" date="2019-06" db="EMBL/GenBank/DDBJ databases">
        <title>Co-occurence of chitin degradation, pigmentation and bioactivity in marine Pseudoalteromonas.</title>
        <authorList>
            <person name="Sonnenschein E.C."/>
            <person name="Bech P.K."/>
        </authorList>
    </citation>
    <scope>NUCLEOTIDE SEQUENCE [LARGE SCALE GENOMIC DNA]</scope>
    <source>
        <strain evidence="2">S3895</strain>
    </source>
</reference>
<name>A0ABY2VS47_9GAMM</name>
<proteinExistence type="predicted"/>
<evidence type="ECO:0000313" key="2">
    <source>
        <dbReference type="Proteomes" id="UP000307164"/>
    </source>
</evidence>
<evidence type="ECO:0000313" key="1">
    <source>
        <dbReference type="EMBL" id="TMO69349.1"/>
    </source>
</evidence>
<keyword evidence="2" id="KW-1185">Reference proteome</keyword>
<reference evidence="1 2" key="1">
    <citation type="submission" date="2018-01" db="EMBL/GenBank/DDBJ databases">
        <authorList>
            <person name="Paulsen S."/>
            <person name="Gram L.K."/>
        </authorList>
    </citation>
    <scope>NUCLEOTIDE SEQUENCE [LARGE SCALE GENOMIC DNA]</scope>
    <source>
        <strain evidence="1 2">S3895</strain>
    </source>
</reference>
<gene>
    <name evidence="1" type="ORF">CWC20_20720</name>
</gene>
<dbReference type="EMBL" id="PNBW01000176">
    <property type="protein sequence ID" value="TMO69349.1"/>
    <property type="molecule type" value="Genomic_DNA"/>
</dbReference>
<dbReference type="Proteomes" id="UP000307164">
    <property type="component" value="Unassembled WGS sequence"/>
</dbReference>
<sequence>MLQFDDVREIIIKGCGAKYLDLKTLKNMQIPIDLFMIFPQQYKQFVTESDEQRKVIVKQVSFKLLNMSKSAFESKTIIYQGDRIVCNSNFN</sequence>
<protein>
    <submittedName>
        <fullName evidence="1">Uncharacterized protein</fullName>
    </submittedName>
</protein>
<organism evidence="1 2">
    <name type="scientific">Pseudoalteromonas aurantia</name>
    <dbReference type="NCBI Taxonomy" id="43654"/>
    <lineage>
        <taxon>Bacteria</taxon>
        <taxon>Pseudomonadati</taxon>
        <taxon>Pseudomonadota</taxon>
        <taxon>Gammaproteobacteria</taxon>
        <taxon>Alteromonadales</taxon>
        <taxon>Pseudoalteromonadaceae</taxon>
        <taxon>Pseudoalteromonas</taxon>
    </lineage>
</organism>